<evidence type="ECO:0000256" key="2">
    <source>
        <dbReference type="ARBA" id="ARBA00022963"/>
    </source>
</evidence>
<reference evidence="6 7" key="1">
    <citation type="submission" date="2021-03" db="EMBL/GenBank/DDBJ databases">
        <title>Fibrella sp. HMF5036 genome sequencing and assembly.</title>
        <authorList>
            <person name="Kang H."/>
            <person name="Kim H."/>
            <person name="Bae S."/>
            <person name="Joh K."/>
        </authorList>
    </citation>
    <scope>NUCLEOTIDE SEQUENCE [LARGE SCALE GENOMIC DNA]</scope>
    <source>
        <strain evidence="6 7">HMF5036</strain>
    </source>
</reference>
<feature type="active site" description="Proton acceptor" evidence="4">
    <location>
        <position position="190"/>
    </location>
</feature>
<dbReference type="SUPFAM" id="SSF52151">
    <property type="entry name" value="FabD/lysophospholipase-like"/>
    <property type="match status" value="1"/>
</dbReference>
<organism evidence="6 7">
    <name type="scientific">Fibrella aquatilis</name>
    <dbReference type="NCBI Taxonomy" id="2817059"/>
    <lineage>
        <taxon>Bacteria</taxon>
        <taxon>Pseudomonadati</taxon>
        <taxon>Bacteroidota</taxon>
        <taxon>Cytophagia</taxon>
        <taxon>Cytophagales</taxon>
        <taxon>Spirosomataceae</taxon>
        <taxon>Fibrella</taxon>
    </lineage>
</organism>
<dbReference type="Gene3D" id="3.40.1090.10">
    <property type="entry name" value="Cytosolic phospholipase A2 catalytic domain"/>
    <property type="match status" value="1"/>
</dbReference>
<keyword evidence="7" id="KW-1185">Reference proteome</keyword>
<sequence>MKKALVISGGGAKGAYAVGVLKFIRNRPELFKNGQFLFDIYLGTSTGALIVPLASVGDMNVLITFYSGVNTANLLSIHDATALFAKGCLFNSLKLDRLVDTVYDTTRFGLIKATGKQVGVSAVCLQTGELRIFTSQALAASLPHYTTQAINTRNDLVDAVLASSHQPFFLEPVRIRSDPSVPGAPRHYVDGGVREYAAIQVALDAGADEVYAILLAPETPEAADTLKPNDLIGVLQRTIDIFSEDVSLNDVRLPDILSRGTNYVLAVRQAMVAAGLPSAQIDSLLNPPRQPNPFANRVASKLHIIRPKLPLGGGPGGLRFDPLEMQGMMARGEADAAAYFTRLDANGGVPPVVLA</sequence>
<dbReference type="AlphaFoldDB" id="A0A939JUC6"/>
<evidence type="ECO:0000256" key="4">
    <source>
        <dbReference type="PROSITE-ProRule" id="PRU01161"/>
    </source>
</evidence>
<keyword evidence="3 4" id="KW-0443">Lipid metabolism</keyword>
<keyword evidence="2 4" id="KW-0442">Lipid degradation</keyword>
<dbReference type="GO" id="GO:0016042">
    <property type="term" value="P:lipid catabolic process"/>
    <property type="evidence" value="ECO:0007669"/>
    <property type="project" value="UniProtKB-UniRule"/>
</dbReference>
<comment type="caution">
    <text evidence="6">The sequence shown here is derived from an EMBL/GenBank/DDBJ whole genome shotgun (WGS) entry which is preliminary data.</text>
</comment>
<dbReference type="GO" id="GO:0016787">
    <property type="term" value="F:hydrolase activity"/>
    <property type="evidence" value="ECO:0007669"/>
    <property type="project" value="UniProtKB-UniRule"/>
</dbReference>
<evidence type="ECO:0000259" key="5">
    <source>
        <dbReference type="PROSITE" id="PS51635"/>
    </source>
</evidence>
<feature type="domain" description="PNPLA" evidence="5">
    <location>
        <begin position="5"/>
        <end position="203"/>
    </location>
</feature>
<feature type="short sequence motif" description="DGA/G" evidence="4">
    <location>
        <begin position="190"/>
        <end position="192"/>
    </location>
</feature>
<evidence type="ECO:0000256" key="3">
    <source>
        <dbReference type="ARBA" id="ARBA00023098"/>
    </source>
</evidence>
<dbReference type="InterPro" id="IPR050301">
    <property type="entry name" value="NTE"/>
</dbReference>
<gene>
    <name evidence="6" type="ORF">J2I48_01510</name>
</gene>
<dbReference type="RefSeq" id="WP_207333607.1">
    <property type="nucleotide sequence ID" value="NZ_JAFMYU010000001.1"/>
</dbReference>
<evidence type="ECO:0000256" key="1">
    <source>
        <dbReference type="ARBA" id="ARBA00022801"/>
    </source>
</evidence>
<dbReference type="InterPro" id="IPR016035">
    <property type="entry name" value="Acyl_Trfase/lysoPLipase"/>
</dbReference>
<evidence type="ECO:0000313" key="6">
    <source>
        <dbReference type="EMBL" id="MBO0929647.1"/>
    </source>
</evidence>
<name>A0A939JUC6_9BACT</name>
<proteinExistence type="predicted"/>
<dbReference type="PANTHER" id="PTHR14226">
    <property type="entry name" value="NEUROPATHY TARGET ESTERASE/SWISS CHEESE D.MELANOGASTER"/>
    <property type="match status" value="1"/>
</dbReference>
<protein>
    <submittedName>
        <fullName evidence="6">Patatin-like phospholipase family protein</fullName>
    </submittedName>
</protein>
<accession>A0A939JUC6</accession>
<dbReference type="InterPro" id="IPR002641">
    <property type="entry name" value="PNPLA_dom"/>
</dbReference>
<dbReference type="PROSITE" id="PS51635">
    <property type="entry name" value="PNPLA"/>
    <property type="match status" value="1"/>
</dbReference>
<keyword evidence="1 4" id="KW-0378">Hydrolase</keyword>
<feature type="active site" description="Nucleophile" evidence="4">
    <location>
        <position position="45"/>
    </location>
</feature>
<evidence type="ECO:0000313" key="7">
    <source>
        <dbReference type="Proteomes" id="UP000664795"/>
    </source>
</evidence>
<dbReference type="PANTHER" id="PTHR14226:SF57">
    <property type="entry name" value="BLR7027 PROTEIN"/>
    <property type="match status" value="1"/>
</dbReference>
<dbReference type="Pfam" id="PF01734">
    <property type="entry name" value="Patatin"/>
    <property type="match status" value="1"/>
</dbReference>
<dbReference type="Proteomes" id="UP000664795">
    <property type="component" value="Unassembled WGS sequence"/>
</dbReference>
<dbReference type="EMBL" id="JAFMYU010000001">
    <property type="protein sequence ID" value="MBO0929647.1"/>
    <property type="molecule type" value="Genomic_DNA"/>
</dbReference>
<feature type="short sequence motif" description="GXGXXG" evidence="4">
    <location>
        <begin position="9"/>
        <end position="14"/>
    </location>
</feature>
<feature type="short sequence motif" description="GXSXG" evidence="4">
    <location>
        <begin position="43"/>
        <end position="47"/>
    </location>
</feature>